<dbReference type="EMBL" id="JBFRUW010000042">
    <property type="protein sequence ID" value="MFA0569000.1"/>
    <property type="molecule type" value="Genomic_DNA"/>
</dbReference>
<organism evidence="2 3">
    <name type="scientific">Vibrio gallaecicus</name>
    <dbReference type="NCBI Taxonomy" id="552386"/>
    <lineage>
        <taxon>Bacteria</taxon>
        <taxon>Pseudomonadati</taxon>
        <taxon>Pseudomonadota</taxon>
        <taxon>Gammaproteobacteria</taxon>
        <taxon>Vibrionales</taxon>
        <taxon>Vibrionaceae</taxon>
        <taxon>Vibrio</taxon>
    </lineage>
</organism>
<dbReference type="SUPFAM" id="SSF82171">
    <property type="entry name" value="DPP6 N-terminal domain-like"/>
    <property type="match status" value="1"/>
</dbReference>
<gene>
    <name evidence="2" type="ORF">AB4566_12025</name>
</gene>
<comment type="caution">
    <text evidence="2">The sequence shown here is derived from an EMBL/GenBank/DDBJ whole genome shotgun (WGS) entry which is preliminary data.</text>
</comment>
<feature type="chain" id="PRO_5046593853" evidence="1">
    <location>
        <begin position="25"/>
        <end position="364"/>
    </location>
</feature>
<reference evidence="2 3" key="1">
    <citation type="journal article" date="2024" name="ISME J.">
        <title>Tailless and filamentous prophages are predominant in marine Vibrio.</title>
        <authorList>
            <person name="Steensen K."/>
            <person name="Seneca J."/>
            <person name="Bartlau N."/>
            <person name="Yu X.A."/>
            <person name="Hussain F.A."/>
            <person name="Polz M.F."/>
        </authorList>
    </citation>
    <scope>NUCLEOTIDE SEQUENCE [LARGE SCALE GENOMIC DNA]</scope>
    <source>
        <strain evidence="2 3">10N.222.51.A1</strain>
    </source>
</reference>
<proteinExistence type="predicted"/>
<dbReference type="Pfam" id="PF07433">
    <property type="entry name" value="DUF1513"/>
    <property type="match status" value="1"/>
</dbReference>
<evidence type="ECO:0000313" key="3">
    <source>
        <dbReference type="Proteomes" id="UP001570417"/>
    </source>
</evidence>
<feature type="signal peptide" evidence="1">
    <location>
        <begin position="1"/>
        <end position="24"/>
    </location>
</feature>
<sequence>MVTNQTRRSLLKAALLGAAVPVLPFGCSSVSPQTNREPALIGCSLQGKQKYSAVVADKWGMPIQTLAIPERGHGVAIRPNNSSGLNQAVVFARRPGNFFMVFDYKTGQQVHLSVKGKNRHYYGHGVFSLDGSLLYATEGVSSTSQGVIGVYDALNGYKKIDEFSGFGIGPHEVIIMPDGRLAIGVGGVHTDGRTPKNLNTMQPTLSYLSATGELLEQVELADKQLSIRHLAHDGDETVLCGQQYRGEPDEYPALLAMHTQGGRLEQLKAEPEQWARFNHYIASIAASDEWIIATSPRGNCYGIWSKQTKELVELSSLTDASGAVFMGDEFRLSSGAGDVISQAEPSEKTTIQTLTQWDNHWSSI</sequence>
<dbReference type="InterPro" id="IPR008311">
    <property type="entry name" value="UCP028101"/>
</dbReference>
<keyword evidence="3" id="KW-1185">Reference proteome</keyword>
<evidence type="ECO:0000313" key="2">
    <source>
        <dbReference type="EMBL" id="MFA0569000.1"/>
    </source>
</evidence>
<dbReference type="Proteomes" id="UP001570417">
    <property type="component" value="Unassembled WGS sequence"/>
</dbReference>
<name>A0ABV4NC51_9VIBR</name>
<dbReference type="RefSeq" id="WP_372266310.1">
    <property type="nucleotide sequence ID" value="NZ_JBFRUW010000042.1"/>
</dbReference>
<protein>
    <submittedName>
        <fullName evidence="2">DUF1513 domain-containing protein</fullName>
    </submittedName>
</protein>
<dbReference type="InterPro" id="IPR015943">
    <property type="entry name" value="WD40/YVTN_repeat-like_dom_sf"/>
</dbReference>
<dbReference type="PIRSF" id="PIRSF028101">
    <property type="entry name" value="UCP028101"/>
    <property type="match status" value="1"/>
</dbReference>
<accession>A0ABV4NC51</accession>
<keyword evidence="1" id="KW-0732">Signal</keyword>
<evidence type="ECO:0000256" key="1">
    <source>
        <dbReference type="SAM" id="SignalP"/>
    </source>
</evidence>
<dbReference type="PROSITE" id="PS51318">
    <property type="entry name" value="TAT"/>
    <property type="match status" value="1"/>
</dbReference>
<dbReference type="Gene3D" id="2.130.10.10">
    <property type="entry name" value="YVTN repeat-like/Quinoprotein amine dehydrogenase"/>
    <property type="match status" value="1"/>
</dbReference>
<dbReference type="InterPro" id="IPR006311">
    <property type="entry name" value="TAT_signal"/>
</dbReference>